<feature type="transmembrane region" description="Helical" evidence="1">
    <location>
        <begin position="42"/>
        <end position="60"/>
    </location>
</feature>
<protein>
    <submittedName>
        <fullName evidence="3">Signal transduction histidine kinase</fullName>
    </submittedName>
</protein>
<proteinExistence type="predicted"/>
<evidence type="ECO:0000313" key="4">
    <source>
        <dbReference type="Proteomes" id="UP000567067"/>
    </source>
</evidence>
<organism evidence="3 4">
    <name type="scientific">Fontibacillus solani</name>
    <dbReference type="NCBI Taxonomy" id="1572857"/>
    <lineage>
        <taxon>Bacteria</taxon>
        <taxon>Bacillati</taxon>
        <taxon>Bacillota</taxon>
        <taxon>Bacilli</taxon>
        <taxon>Bacillales</taxon>
        <taxon>Paenibacillaceae</taxon>
        <taxon>Fontibacillus</taxon>
    </lineage>
</organism>
<evidence type="ECO:0000313" key="3">
    <source>
        <dbReference type="EMBL" id="MBA9083941.1"/>
    </source>
</evidence>
<dbReference type="EMBL" id="JACJIP010000002">
    <property type="protein sequence ID" value="MBA9083941.1"/>
    <property type="molecule type" value="Genomic_DNA"/>
</dbReference>
<dbReference type="GO" id="GO:0016301">
    <property type="term" value="F:kinase activity"/>
    <property type="evidence" value="ECO:0007669"/>
    <property type="project" value="UniProtKB-KW"/>
</dbReference>
<reference evidence="3 4" key="1">
    <citation type="submission" date="2020-08" db="EMBL/GenBank/DDBJ databases">
        <title>Genomic Encyclopedia of Type Strains, Phase III (KMG-III): the genomes of soil and plant-associated and newly described type strains.</title>
        <authorList>
            <person name="Whitman W."/>
        </authorList>
    </citation>
    <scope>NUCLEOTIDE SEQUENCE [LARGE SCALE GENOMIC DNA]</scope>
    <source>
        <strain evidence="3 4">CECT 8693</strain>
    </source>
</reference>
<feature type="transmembrane region" description="Helical" evidence="1">
    <location>
        <begin position="129"/>
        <end position="147"/>
    </location>
</feature>
<feature type="domain" description="Sensor histidine kinase NatK-like C-terminal" evidence="2">
    <location>
        <begin position="325"/>
        <end position="359"/>
    </location>
</feature>
<keyword evidence="3" id="KW-0808">Transferase</keyword>
<feature type="transmembrane region" description="Helical" evidence="1">
    <location>
        <begin position="187"/>
        <end position="209"/>
    </location>
</feature>
<feature type="transmembrane region" description="Helical" evidence="1">
    <location>
        <begin position="6"/>
        <end position="30"/>
    </location>
</feature>
<dbReference type="PANTHER" id="PTHR40448:SF1">
    <property type="entry name" value="TWO-COMPONENT SENSOR HISTIDINE KINASE"/>
    <property type="match status" value="1"/>
</dbReference>
<gene>
    <name evidence="3" type="ORF">FHR92_000395</name>
</gene>
<keyword evidence="1" id="KW-0812">Transmembrane</keyword>
<dbReference type="Proteomes" id="UP000567067">
    <property type="component" value="Unassembled WGS sequence"/>
</dbReference>
<keyword evidence="1" id="KW-1133">Transmembrane helix</keyword>
<comment type="caution">
    <text evidence="3">The sequence shown here is derived from an EMBL/GenBank/DDBJ whole genome shotgun (WGS) entry which is preliminary data.</text>
</comment>
<dbReference type="InterPro" id="IPR036890">
    <property type="entry name" value="HATPase_C_sf"/>
</dbReference>
<dbReference type="InterPro" id="IPR032834">
    <property type="entry name" value="NatK-like_C"/>
</dbReference>
<feature type="transmembrane region" description="Helical" evidence="1">
    <location>
        <begin position="88"/>
        <end position="109"/>
    </location>
</feature>
<sequence length="395" mass="45681">MSSLFLYSVLWSAGIIVVQLLLAHQYFQIISNNCSTRKRFKLTSYAISGIFIYLLCYFSSFRYEAALLFYLSIFFIAHAYIDSLGLRMYYSAIYIIVCLILEFAAAIWVVAQQSPEFSVSSGINYRQLIFIYASLPKLLLVLLLRIYRHSKNCRINKSDYLILPVIIVINMYVIHRLCLDQPQRMSIPVTVTYIVLITVFLIVMIELLMKNYTLERDNHLMQQHLEYYDVISNETTSSIEEIKRIGHDTNKQLLYIQMCIQEEKYHEALVHTNKMLRELNQSDKRIFSGNLVIDALVSNMLNIAQENHINVQHDIYVGASDIKIDPYDLCISLGNVLDNALEAVSLVPEQEKRFIRLKSTLPIRFWSFMSPTRGPTVHAARSALPVRMLNSTDLA</sequence>
<dbReference type="Pfam" id="PF14501">
    <property type="entry name" value="HATPase_c_5"/>
    <property type="match status" value="1"/>
</dbReference>
<accession>A0A7W3SPQ0</accession>
<name>A0A7W3SPQ0_9BACL</name>
<dbReference type="GO" id="GO:0042802">
    <property type="term" value="F:identical protein binding"/>
    <property type="evidence" value="ECO:0007669"/>
    <property type="project" value="TreeGrafter"/>
</dbReference>
<keyword evidence="1" id="KW-0472">Membrane</keyword>
<dbReference type="PANTHER" id="PTHR40448">
    <property type="entry name" value="TWO-COMPONENT SENSOR HISTIDINE KINASE"/>
    <property type="match status" value="1"/>
</dbReference>
<evidence type="ECO:0000256" key="1">
    <source>
        <dbReference type="SAM" id="Phobius"/>
    </source>
</evidence>
<dbReference type="AlphaFoldDB" id="A0A7W3SPQ0"/>
<feature type="transmembrane region" description="Helical" evidence="1">
    <location>
        <begin position="66"/>
        <end position="81"/>
    </location>
</feature>
<evidence type="ECO:0000259" key="2">
    <source>
        <dbReference type="Pfam" id="PF14501"/>
    </source>
</evidence>
<keyword evidence="4" id="KW-1185">Reference proteome</keyword>
<dbReference type="Gene3D" id="3.30.565.10">
    <property type="entry name" value="Histidine kinase-like ATPase, C-terminal domain"/>
    <property type="match status" value="1"/>
</dbReference>
<keyword evidence="3" id="KW-0418">Kinase</keyword>
<feature type="transmembrane region" description="Helical" evidence="1">
    <location>
        <begin position="159"/>
        <end position="175"/>
    </location>
</feature>